<evidence type="ECO:0000313" key="2">
    <source>
        <dbReference type="Proteomes" id="UP000800035"/>
    </source>
</evidence>
<feature type="non-terminal residue" evidence="1">
    <location>
        <position position="1"/>
    </location>
</feature>
<dbReference type="EMBL" id="ML976988">
    <property type="protein sequence ID" value="KAF1957933.1"/>
    <property type="molecule type" value="Genomic_DNA"/>
</dbReference>
<evidence type="ECO:0008006" key="3">
    <source>
        <dbReference type="Google" id="ProtNLM"/>
    </source>
</evidence>
<dbReference type="GO" id="GO:0004252">
    <property type="term" value="F:serine-type endopeptidase activity"/>
    <property type="evidence" value="ECO:0007669"/>
    <property type="project" value="InterPro"/>
</dbReference>
<evidence type="ECO:0000313" key="1">
    <source>
        <dbReference type="EMBL" id="KAF1957933.1"/>
    </source>
</evidence>
<name>A0A6A5TYI3_9PLEO</name>
<dbReference type="OrthoDB" id="5386278at2759"/>
<reference evidence="1" key="1">
    <citation type="journal article" date="2020" name="Stud. Mycol.">
        <title>101 Dothideomycetes genomes: a test case for predicting lifestyles and emergence of pathogens.</title>
        <authorList>
            <person name="Haridas S."/>
            <person name="Albert R."/>
            <person name="Binder M."/>
            <person name="Bloem J."/>
            <person name="Labutti K."/>
            <person name="Salamov A."/>
            <person name="Andreopoulos B."/>
            <person name="Baker S."/>
            <person name="Barry K."/>
            <person name="Bills G."/>
            <person name="Bluhm B."/>
            <person name="Cannon C."/>
            <person name="Castanera R."/>
            <person name="Culley D."/>
            <person name="Daum C."/>
            <person name="Ezra D."/>
            <person name="Gonzalez J."/>
            <person name="Henrissat B."/>
            <person name="Kuo A."/>
            <person name="Liang C."/>
            <person name="Lipzen A."/>
            <person name="Lutzoni F."/>
            <person name="Magnuson J."/>
            <person name="Mondo S."/>
            <person name="Nolan M."/>
            <person name="Ohm R."/>
            <person name="Pangilinan J."/>
            <person name="Park H.-J."/>
            <person name="Ramirez L."/>
            <person name="Alfaro M."/>
            <person name="Sun H."/>
            <person name="Tritt A."/>
            <person name="Yoshinaga Y."/>
            <person name="Zwiers L.-H."/>
            <person name="Turgeon B."/>
            <person name="Goodwin S."/>
            <person name="Spatafora J."/>
            <person name="Crous P."/>
            <person name="Grigoriev I."/>
        </authorList>
    </citation>
    <scope>NUCLEOTIDE SEQUENCE</scope>
    <source>
        <strain evidence="1">CBS 675.92</strain>
    </source>
</reference>
<dbReference type="InterPro" id="IPR036852">
    <property type="entry name" value="Peptidase_S8/S53_dom_sf"/>
</dbReference>
<organism evidence="1 2">
    <name type="scientific">Byssothecium circinans</name>
    <dbReference type="NCBI Taxonomy" id="147558"/>
    <lineage>
        <taxon>Eukaryota</taxon>
        <taxon>Fungi</taxon>
        <taxon>Dikarya</taxon>
        <taxon>Ascomycota</taxon>
        <taxon>Pezizomycotina</taxon>
        <taxon>Dothideomycetes</taxon>
        <taxon>Pleosporomycetidae</taxon>
        <taxon>Pleosporales</taxon>
        <taxon>Massarineae</taxon>
        <taxon>Massarinaceae</taxon>
        <taxon>Byssothecium</taxon>
    </lineage>
</organism>
<gene>
    <name evidence="1" type="ORF">CC80DRAFT_356716</name>
</gene>
<feature type="non-terminal residue" evidence="1">
    <location>
        <position position="50"/>
    </location>
</feature>
<keyword evidence="2" id="KW-1185">Reference proteome</keyword>
<accession>A0A6A5TYI3</accession>
<sequence>LKAAVQNAKKANILMFCSASDQGNSSKDSCYPGSTNECIRIGGATSTGEK</sequence>
<dbReference type="Gene3D" id="3.40.50.200">
    <property type="entry name" value="Peptidase S8/S53 domain"/>
    <property type="match status" value="1"/>
</dbReference>
<protein>
    <recommendedName>
        <fullName evidence="3">Peptidase S8/S53 domain-containing protein</fullName>
    </recommendedName>
</protein>
<dbReference type="AlphaFoldDB" id="A0A6A5TYI3"/>
<dbReference type="Proteomes" id="UP000800035">
    <property type="component" value="Unassembled WGS sequence"/>
</dbReference>
<proteinExistence type="predicted"/>
<dbReference type="GO" id="GO:0006508">
    <property type="term" value="P:proteolysis"/>
    <property type="evidence" value="ECO:0007669"/>
    <property type="project" value="InterPro"/>
</dbReference>
<dbReference type="SUPFAM" id="SSF52743">
    <property type="entry name" value="Subtilisin-like"/>
    <property type="match status" value="1"/>
</dbReference>